<evidence type="ECO:0000313" key="2">
    <source>
        <dbReference type="Proteomes" id="UP000015103"/>
    </source>
</evidence>
<reference evidence="1" key="1">
    <citation type="submission" date="2015-05" db="UniProtKB">
        <authorList>
            <consortium name="EnsemblMetazoa"/>
        </authorList>
    </citation>
    <scope>IDENTIFICATION</scope>
</reference>
<dbReference type="eggNOG" id="ENOG502T77N">
    <property type="taxonomic scope" value="Eukaryota"/>
</dbReference>
<dbReference type="OMA" id="HWIHKID"/>
<proteinExistence type="predicted"/>
<name>T1IDW2_RHOPR</name>
<dbReference type="EMBL" id="ACPB03002174">
    <property type="status" value="NOT_ANNOTATED_CDS"/>
    <property type="molecule type" value="Genomic_DNA"/>
</dbReference>
<dbReference type="STRING" id="13249.T1IDW2"/>
<dbReference type="EnsemblMetazoa" id="RPRC014482-RA">
    <property type="protein sequence ID" value="RPRC014482-PA"/>
    <property type="gene ID" value="RPRC014482"/>
</dbReference>
<dbReference type="Proteomes" id="UP000015103">
    <property type="component" value="Unassembled WGS sequence"/>
</dbReference>
<keyword evidence="2" id="KW-1185">Reference proteome</keyword>
<dbReference type="InParanoid" id="T1IDW2"/>
<dbReference type="HOGENOM" id="CLU_1284813_0_0_1"/>
<protein>
    <submittedName>
        <fullName evidence="1">Uncharacterized protein</fullName>
    </submittedName>
</protein>
<evidence type="ECO:0000313" key="1">
    <source>
        <dbReference type="EnsemblMetazoa" id="RPRC014482-PA"/>
    </source>
</evidence>
<accession>T1IDW2</accession>
<organism evidence="1 2">
    <name type="scientific">Rhodnius prolixus</name>
    <name type="common">Triatomid bug</name>
    <dbReference type="NCBI Taxonomy" id="13249"/>
    <lineage>
        <taxon>Eukaryota</taxon>
        <taxon>Metazoa</taxon>
        <taxon>Ecdysozoa</taxon>
        <taxon>Arthropoda</taxon>
        <taxon>Hexapoda</taxon>
        <taxon>Insecta</taxon>
        <taxon>Pterygota</taxon>
        <taxon>Neoptera</taxon>
        <taxon>Paraneoptera</taxon>
        <taxon>Hemiptera</taxon>
        <taxon>Heteroptera</taxon>
        <taxon>Panheteroptera</taxon>
        <taxon>Cimicomorpha</taxon>
        <taxon>Reduviidae</taxon>
        <taxon>Triatominae</taxon>
        <taxon>Rhodnius</taxon>
    </lineage>
</organism>
<sequence length="185" mass="20315">MKYLTKLIIITLLCATRSYGESAPYSPETNSLNTYTSTSGHHPYTKWNAEPPTDSQTFTVQSGYEGYLVPSEPPFTISDIFKTAGLISLLPSLSKIGIKLAFKFGIWALGFLGLFLIGSLFTSAICAFTPICTISFLGFRGFNSESVRSLINQDSLNSAAQFVADAVRKYKKLNDGSKQKPEKNK</sequence>
<dbReference type="AlphaFoldDB" id="T1IDW2"/>
<dbReference type="VEuPathDB" id="VectorBase:RPRC014482"/>